<feature type="compositionally biased region" description="Low complexity" evidence="1">
    <location>
        <begin position="1214"/>
        <end position="1227"/>
    </location>
</feature>
<feature type="compositionally biased region" description="Polar residues" evidence="1">
    <location>
        <begin position="1119"/>
        <end position="1130"/>
    </location>
</feature>
<feature type="compositionally biased region" description="Polar residues" evidence="1">
    <location>
        <begin position="1088"/>
        <end position="1112"/>
    </location>
</feature>
<dbReference type="EMBL" id="LVVM01003077">
    <property type="protein sequence ID" value="OJA15533.1"/>
    <property type="molecule type" value="Genomic_DNA"/>
</dbReference>
<feature type="region of interest" description="Disordered" evidence="1">
    <location>
        <begin position="210"/>
        <end position="411"/>
    </location>
</feature>
<feature type="compositionally biased region" description="Polar residues" evidence="1">
    <location>
        <begin position="1189"/>
        <end position="1201"/>
    </location>
</feature>
<feature type="compositionally biased region" description="Low complexity" evidence="1">
    <location>
        <begin position="776"/>
        <end position="840"/>
    </location>
</feature>
<accession>A0A1J8Q383</accession>
<name>A0A1J8Q383_9AGAM</name>
<feature type="compositionally biased region" description="Low complexity" evidence="1">
    <location>
        <begin position="678"/>
        <end position="695"/>
    </location>
</feature>
<feature type="region of interest" description="Disordered" evidence="1">
    <location>
        <begin position="505"/>
        <end position="527"/>
    </location>
</feature>
<evidence type="ECO:0000313" key="3">
    <source>
        <dbReference type="EMBL" id="OJA15533.1"/>
    </source>
</evidence>
<feature type="compositionally biased region" description="Basic residues" evidence="1">
    <location>
        <begin position="337"/>
        <end position="346"/>
    </location>
</feature>
<feature type="compositionally biased region" description="Low complexity" evidence="1">
    <location>
        <begin position="657"/>
        <end position="666"/>
    </location>
</feature>
<feature type="region of interest" description="Disordered" evidence="1">
    <location>
        <begin position="1184"/>
        <end position="1242"/>
    </location>
</feature>
<proteinExistence type="predicted"/>
<feature type="compositionally biased region" description="Basic and acidic residues" evidence="1">
    <location>
        <begin position="348"/>
        <end position="364"/>
    </location>
</feature>
<sequence length="1242" mass="130726">MAYDDEHADILGGPILQNPNSGFLGQWSQHSMFFRVSLILGLGLFVLLLAVRAWDIWKKNQELGYRKAMRRKHGIPDSDCRPFAVAYAAATRARAEREAKERQNANKVTVERPAMDHQVPSSDTHGLRRRAAEPANKPHVYQIPAARRTVSGYDHKPNGFDFSQRYNRLRDGALPVTGESLLSGKRSLYRRASRKDLALDVNAAVEGKKRSFDEDDNLEPEASKKSRVDGEDLIDGDEEPVWYEEEDEMQPTQRGSKRTFDSDEEDDYMRIDGRDKRPRNMSRGQTPEDQEMEDVEDDDVAELHPIPRGKKRDRAEAGSTFGGDEEEALDYQDDKAHRHRKRRTVQSRKSDISSRGSKRDRDPESPGSESGIGGSRKHEEQTSKKKRRGKKVALDEAASDVAEGSQDPLCKGRRIGEEWESHGVQYKVGNEGQRLRLTLVKKARSKYAMVGSCSAINADVVLIDIQPKDSQHPDKQANMEIYVESWLTDEQYKDAEERQELVWQETPRASTEPSTPVEVPGSPVKTGKDLLWDSMKNSPVPRRPFRQSLTNGSVRVNPFQQPLPQATTGRRVASSNSHTPPLIHGVAEVPSRPGFRAFSKWEKQDLEAEAMARMRARMLEQRRAETPKISISATAPELGPKAPTVPIITFTPPPPATSAAPAPSGTEAKPAPPVFSFAPTPSSTDASKTPAAAASTTAPARVAPAASAPAVNMPSLFPASSAPPTVPAAPTFSLGQPTTQPPVTTTTAAAATAPTTASAPSIPTIPNFFTKPPAPTTVAPSTARSFSFGPTSAPSTAAPATTAPSTFSFGPTPAQPQVAPPATTFPAPTPPSTETSKPAPFTFAKPNSQPSAASTSSSVQPNPPSTFGVSPSTTAPASTQSAPAPLKFDFGRKANSTASKPTATSSAPTPATSSTATATDASKTTAPSFSFSGVTPQASTSGASSSPKFSFGHPSSTSVFGGGSTIAASKPAETSEAPKTIAPETEKPKFSFNPSGGSAFGSTGASSAPKSTFALGSQSGTSAFAMAPSGGDTKKEAPLSIFGAANTPKEDASKAAAPAPASVFGSSSFGTNGASSNIFGKSSVPDASMSTPTPKSTFGNSMSNNPFSTTPAGSPVAFGSTQPGTSSFGNGSAKPADSSKSSTFGAPSNTSSVFSFGKKEDAIAPSSSGVTSSLAPAFGFQKSAFSEPLSGTSSGPTQPQSVFGKPSTPTPNAFGFSSGTNTGNGSSPFAFGGQSGGQNQQQ</sequence>
<feature type="compositionally biased region" description="Basic and acidic residues" evidence="1">
    <location>
        <begin position="96"/>
        <end position="115"/>
    </location>
</feature>
<feature type="compositionally biased region" description="Acidic residues" evidence="1">
    <location>
        <begin position="231"/>
        <end position="249"/>
    </location>
</feature>
<evidence type="ECO:0000313" key="4">
    <source>
        <dbReference type="Proteomes" id="UP000183567"/>
    </source>
</evidence>
<reference evidence="3 4" key="1">
    <citation type="submission" date="2016-03" db="EMBL/GenBank/DDBJ databases">
        <title>Comparative genomics of the ectomycorrhizal sister species Rhizopogon vinicolor and Rhizopogon vesiculosus (Basidiomycota: Boletales) reveals a divergence of the mating type B locus.</title>
        <authorList>
            <person name="Mujic A.B."/>
            <person name="Kuo A."/>
            <person name="Tritt A."/>
            <person name="Lipzen A."/>
            <person name="Chen C."/>
            <person name="Johnson J."/>
            <person name="Sharma A."/>
            <person name="Barry K."/>
            <person name="Grigoriev I.V."/>
            <person name="Spatafora J.W."/>
        </authorList>
    </citation>
    <scope>NUCLEOTIDE SEQUENCE [LARGE SCALE GENOMIC DNA]</scope>
    <source>
        <strain evidence="3 4">AM-OR11-056</strain>
    </source>
</reference>
<keyword evidence="2" id="KW-0472">Membrane</keyword>
<feature type="compositionally biased region" description="Low complexity" evidence="1">
    <location>
        <begin position="896"/>
        <end position="928"/>
    </location>
</feature>
<dbReference type="OrthoDB" id="9451547at2759"/>
<evidence type="ECO:0000256" key="2">
    <source>
        <dbReference type="SAM" id="Phobius"/>
    </source>
</evidence>
<evidence type="ECO:0000256" key="1">
    <source>
        <dbReference type="SAM" id="MobiDB-lite"/>
    </source>
</evidence>
<feature type="compositionally biased region" description="Polar residues" evidence="1">
    <location>
        <begin position="929"/>
        <end position="959"/>
    </location>
</feature>
<feature type="region of interest" description="Disordered" evidence="1">
    <location>
        <begin position="555"/>
        <end position="584"/>
    </location>
</feature>
<feature type="compositionally biased region" description="Low complexity" evidence="1">
    <location>
        <begin position="848"/>
        <end position="860"/>
    </location>
</feature>
<dbReference type="AlphaFoldDB" id="A0A1J8Q383"/>
<feature type="region of interest" description="Disordered" evidence="1">
    <location>
        <begin position="772"/>
        <end position="1151"/>
    </location>
</feature>
<feature type="region of interest" description="Disordered" evidence="1">
    <location>
        <begin position="633"/>
        <end position="695"/>
    </location>
</feature>
<feature type="compositionally biased region" description="Polar residues" evidence="1">
    <location>
        <begin position="1138"/>
        <end position="1151"/>
    </location>
</feature>
<feature type="compositionally biased region" description="Low complexity" evidence="1">
    <location>
        <begin position="995"/>
        <end position="1008"/>
    </location>
</feature>
<feature type="compositionally biased region" description="Low complexity" evidence="1">
    <location>
        <begin position="1054"/>
        <end position="1070"/>
    </location>
</feature>
<comment type="caution">
    <text evidence="3">The sequence shown here is derived from an EMBL/GenBank/DDBJ whole genome shotgun (WGS) entry which is preliminary data.</text>
</comment>
<feature type="compositionally biased region" description="Polar residues" evidence="1">
    <location>
        <begin position="555"/>
        <end position="579"/>
    </location>
</feature>
<protein>
    <submittedName>
        <fullName evidence="3">Uncharacterized protein</fullName>
    </submittedName>
</protein>
<feature type="compositionally biased region" description="Polar residues" evidence="1">
    <location>
        <begin position="1071"/>
        <end position="1080"/>
    </location>
</feature>
<feature type="compositionally biased region" description="Acidic residues" evidence="1">
    <location>
        <begin position="288"/>
        <end position="300"/>
    </location>
</feature>
<keyword evidence="2" id="KW-1133">Transmembrane helix</keyword>
<gene>
    <name evidence="3" type="ORF">AZE42_07298</name>
</gene>
<keyword evidence="4" id="KW-1185">Reference proteome</keyword>
<keyword evidence="2" id="KW-0812">Transmembrane</keyword>
<feature type="compositionally biased region" description="Basic and acidic residues" evidence="1">
    <location>
        <begin position="221"/>
        <end position="230"/>
    </location>
</feature>
<feature type="region of interest" description="Disordered" evidence="1">
    <location>
        <begin position="96"/>
        <end position="134"/>
    </location>
</feature>
<dbReference type="Proteomes" id="UP000183567">
    <property type="component" value="Unassembled WGS sequence"/>
</dbReference>
<dbReference type="STRING" id="180088.A0A1J8Q383"/>
<feature type="transmembrane region" description="Helical" evidence="2">
    <location>
        <begin position="32"/>
        <end position="51"/>
    </location>
</feature>
<organism evidence="3 4">
    <name type="scientific">Rhizopogon vesiculosus</name>
    <dbReference type="NCBI Taxonomy" id="180088"/>
    <lineage>
        <taxon>Eukaryota</taxon>
        <taxon>Fungi</taxon>
        <taxon>Dikarya</taxon>
        <taxon>Basidiomycota</taxon>
        <taxon>Agaricomycotina</taxon>
        <taxon>Agaricomycetes</taxon>
        <taxon>Agaricomycetidae</taxon>
        <taxon>Boletales</taxon>
        <taxon>Suillineae</taxon>
        <taxon>Rhizopogonaceae</taxon>
        <taxon>Rhizopogon</taxon>
    </lineage>
</organism>
<dbReference type="PRINTS" id="PR01217">
    <property type="entry name" value="PRICHEXTENSN"/>
</dbReference>
<feature type="compositionally biased region" description="Low complexity" evidence="1">
    <location>
        <begin position="870"/>
        <end position="885"/>
    </location>
</feature>